<dbReference type="GeneID" id="17305181"/>
<evidence type="ECO:0000313" key="4">
    <source>
        <dbReference type="EMBL" id="EKX48574.1"/>
    </source>
</evidence>
<reference evidence="6" key="2">
    <citation type="submission" date="2012-11" db="EMBL/GenBank/DDBJ databases">
        <authorList>
            <person name="Kuo A."/>
            <person name="Curtis B.A."/>
            <person name="Tanifuji G."/>
            <person name="Burki F."/>
            <person name="Gruber A."/>
            <person name="Irimia M."/>
            <person name="Maruyama S."/>
            <person name="Arias M.C."/>
            <person name="Ball S.G."/>
            <person name="Gile G.H."/>
            <person name="Hirakawa Y."/>
            <person name="Hopkins J.F."/>
            <person name="Rensing S.A."/>
            <person name="Schmutz J."/>
            <person name="Symeonidi A."/>
            <person name="Elias M."/>
            <person name="Eveleigh R.J."/>
            <person name="Herman E.K."/>
            <person name="Klute M.J."/>
            <person name="Nakayama T."/>
            <person name="Obornik M."/>
            <person name="Reyes-Prieto A."/>
            <person name="Armbrust E.V."/>
            <person name="Aves S.J."/>
            <person name="Beiko R.G."/>
            <person name="Coutinho P."/>
            <person name="Dacks J.B."/>
            <person name="Durnford D.G."/>
            <person name="Fast N.M."/>
            <person name="Green B.R."/>
            <person name="Grisdale C."/>
            <person name="Hempe F."/>
            <person name="Henrissat B."/>
            <person name="Hoppner M.P."/>
            <person name="Ishida K.-I."/>
            <person name="Kim E."/>
            <person name="Koreny L."/>
            <person name="Kroth P.G."/>
            <person name="Liu Y."/>
            <person name="Malik S.-B."/>
            <person name="Maier U.G."/>
            <person name="McRose D."/>
            <person name="Mock T."/>
            <person name="Neilson J.A."/>
            <person name="Onodera N.T."/>
            <person name="Poole A.M."/>
            <person name="Pritham E.J."/>
            <person name="Richards T.A."/>
            <person name="Rocap G."/>
            <person name="Roy S.W."/>
            <person name="Sarai C."/>
            <person name="Schaack S."/>
            <person name="Shirato S."/>
            <person name="Slamovits C.H."/>
            <person name="Spencer D.F."/>
            <person name="Suzuki S."/>
            <person name="Worden A.Z."/>
            <person name="Zauner S."/>
            <person name="Barry K."/>
            <person name="Bell C."/>
            <person name="Bharti A.K."/>
            <person name="Crow J.A."/>
            <person name="Grimwood J."/>
            <person name="Kramer R."/>
            <person name="Lindquist E."/>
            <person name="Lucas S."/>
            <person name="Salamov A."/>
            <person name="McFadden G.I."/>
            <person name="Lane C.E."/>
            <person name="Keeling P.J."/>
            <person name="Gray M.W."/>
            <person name="Grigoriev I.V."/>
            <person name="Archibald J.M."/>
        </authorList>
    </citation>
    <scope>NUCLEOTIDE SEQUENCE</scope>
    <source>
        <strain evidence="6">CCMP2712</strain>
    </source>
</reference>
<feature type="repeat" description="TNFR-Cys" evidence="1">
    <location>
        <begin position="76"/>
        <end position="117"/>
    </location>
</feature>
<organism evidence="4">
    <name type="scientific">Guillardia theta (strain CCMP2712)</name>
    <name type="common">Cryptophyte</name>
    <dbReference type="NCBI Taxonomy" id="905079"/>
    <lineage>
        <taxon>Eukaryota</taxon>
        <taxon>Cryptophyceae</taxon>
        <taxon>Pyrenomonadales</taxon>
        <taxon>Geminigeraceae</taxon>
        <taxon>Guillardia</taxon>
    </lineage>
</organism>
<feature type="chain" id="PRO_5008771462" description="TNFR-Cys domain-containing protein" evidence="2">
    <location>
        <begin position="31"/>
        <end position="578"/>
    </location>
</feature>
<reference evidence="4 6" key="1">
    <citation type="journal article" date="2012" name="Nature">
        <title>Algal genomes reveal evolutionary mosaicism and the fate of nucleomorphs.</title>
        <authorList>
            <consortium name="DOE Joint Genome Institute"/>
            <person name="Curtis B.A."/>
            <person name="Tanifuji G."/>
            <person name="Burki F."/>
            <person name="Gruber A."/>
            <person name="Irimia M."/>
            <person name="Maruyama S."/>
            <person name="Arias M.C."/>
            <person name="Ball S.G."/>
            <person name="Gile G.H."/>
            <person name="Hirakawa Y."/>
            <person name="Hopkins J.F."/>
            <person name="Kuo A."/>
            <person name="Rensing S.A."/>
            <person name="Schmutz J."/>
            <person name="Symeonidi A."/>
            <person name="Elias M."/>
            <person name="Eveleigh R.J."/>
            <person name="Herman E.K."/>
            <person name="Klute M.J."/>
            <person name="Nakayama T."/>
            <person name="Obornik M."/>
            <person name="Reyes-Prieto A."/>
            <person name="Armbrust E.V."/>
            <person name="Aves S.J."/>
            <person name="Beiko R.G."/>
            <person name="Coutinho P."/>
            <person name="Dacks J.B."/>
            <person name="Durnford D.G."/>
            <person name="Fast N.M."/>
            <person name="Green B.R."/>
            <person name="Grisdale C.J."/>
            <person name="Hempel F."/>
            <person name="Henrissat B."/>
            <person name="Hoppner M.P."/>
            <person name="Ishida K."/>
            <person name="Kim E."/>
            <person name="Koreny L."/>
            <person name="Kroth P.G."/>
            <person name="Liu Y."/>
            <person name="Malik S.B."/>
            <person name="Maier U.G."/>
            <person name="McRose D."/>
            <person name="Mock T."/>
            <person name="Neilson J.A."/>
            <person name="Onodera N.T."/>
            <person name="Poole A.M."/>
            <person name="Pritham E.J."/>
            <person name="Richards T.A."/>
            <person name="Rocap G."/>
            <person name="Roy S.W."/>
            <person name="Sarai C."/>
            <person name="Schaack S."/>
            <person name="Shirato S."/>
            <person name="Slamovits C.H."/>
            <person name="Spencer D.F."/>
            <person name="Suzuki S."/>
            <person name="Worden A.Z."/>
            <person name="Zauner S."/>
            <person name="Barry K."/>
            <person name="Bell C."/>
            <person name="Bharti A.K."/>
            <person name="Crow J.A."/>
            <person name="Grimwood J."/>
            <person name="Kramer R."/>
            <person name="Lindquist E."/>
            <person name="Lucas S."/>
            <person name="Salamov A."/>
            <person name="McFadden G.I."/>
            <person name="Lane C.E."/>
            <person name="Keeling P.J."/>
            <person name="Gray M.W."/>
            <person name="Grigoriev I.V."/>
            <person name="Archibald J.M."/>
        </authorList>
    </citation>
    <scope>NUCLEOTIDE SEQUENCE</scope>
    <source>
        <strain evidence="4 6">CCMP2712</strain>
    </source>
</reference>
<name>L1JK91_GUITC</name>
<dbReference type="PANTHER" id="PTHR39767:SF2">
    <property type="entry name" value="CHROMOSOME UNDETERMINED SCAFFOLD_1, WHOLE GENOME SHOTGUN SEQUENCE"/>
    <property type="match status" value="1"/>
</dbReference>
<dbReference type="EMBL" id="JH992985">
    <property type="protein sequence ID" value="EKX48574.1"/>
    <property type="molecule type" value="Genomic_DNA"/>
</dbReference>
<feature type="domain" description="TNFR-Cys" evidence="3">
    <location>
        <begin position="76"/>
        <end position="117"/>
    </location>
</feature>
<evidence type="ECO:0000256" key="1">
    <source>
        <dbReference type="PROSITE-ProRule" id="PRU00206"/>
    </source>
</evidence>
<dbReference type="SUPFAM" id="SSF57184">
    <property type="entry name" value="Growth factor receptor domain"/>
    <property type="match status" value="1"/>
</dbReference>
<dbReference type="PANTHER" id="PTHR39767">
    <property type="entry name" value="CALCIUM/CALMODULIN-BINDING MEMBRANE PROTEIN PCM4-RELATED"/>
    <property type="match status" value="1"/>
</dbReference>
<dbReference type="Gene3D" id="2.10.50.10">
    <property type="entry name" value="Tumor Necrosis Factor Receptor, subunit A, domain 2"/>
    <property type="match status" value="1"/>
</dbReference>
<comment type="caution">
    <text evidence="1">Lacks conserved residue(s) required for the propagation of feature annotation.</text>
</comment>
<dbReference type="OrthoDB" id="282595at2759"/>
<evidence type="ECO:0000313" key="6">
    <source>
        <dbReference type="Proteomes" id="UP000011087"/>
    </source>
</evidence>
<dbReference type="AlphaFoldDB" id="L1JK91"/>
<dbReference type="RefSeq" id="XP_005835554.1">
    <property type="nucleotide sequence ID" value="XM_005835497.1"/>
</dbReference>
<protein>
    <recommendedName>
        <fullName evidence="3">TNFR-Cys domain-containing protein</fullName>
    </recommendedName>
</protein>
<dbReference type="InterPro" id="IPR009030">
    <property type="entry name" value="Growth_fac_rcpt_cys_sf"/>
</dbReference>
<evidence type="ECO:0000313" key="5">
    <source>
        <dbReference type="EnsemblProtists" id="EKX48574"/>
    </source>
</evidence>
<keyword evidence="6" id="KW-1185">Reference proteome</keyword>
<dbReference type="EnsemblProtists" id="EKX48574">
    <property type="protein sequence ID" value="EKX48574"/>
    <property type="gene ID" value="GUITHDRAFT_136682"/>
</dbReference>
<dbReference type="HOGENOM" id="CLU_472115_0_0_1"/>
<dbReference type="KEGG" id="gtt:GUITHDRAFT_136682"/>
<dbReference type="Proteomes" id="UP000011087">
    <property type="component" value="Unassembled WGS sequence"/>
</dbReference>
<feature type="signal peptide" evidence="2">
    <location>
        <begin position="1"/>
        <end position="30"/>
    </location>
</feature>
<dbReference type="PROSITE" id="PS50050">
    <property type="entry name" value="TNFR_NGFR_2"/>
    <property type="match status" value="1"/>
</dbReference>
<keyword evidence="2" id="KW-0732">Signal</keyword>
<proteinExistence type="predicted"/>
<evidence type="ECO:0000259" key="3">
    <source>
        <dbReference type="PROSITE" id="PS50050"/>
    </source>
</evidence>
<dbReference type="SMART" id="SM01411">
    <property type="entry name" value="Ephrin_rec_like"/>
    <property type="match status" value="2"/>
</dbReference>
<gene>
    <name evidence="4" type="ORF">GUITHDRAFT_136682</name>
</gene>
<sequence>MTKSGGIRAKMGRAMLGVLLILDMFSCTGSATFTELTSQEDWCHAFTQVYGCNDPYLKIACYECDGGGSIEVPCAECPQGQYRDGCQGTSAGTCMPCTSCGVGYLSQNCSGADAGVCVLACSSGKFSNDNVSCIACPAGKYSVYPSVSACLDCPSNSFSQSGSSSCTHCPSHAQVVSDGLGSHKCVCNSSLAQVLLPPETGCLCQPGFSIDFSENCSQFSGPGDSLILEPASPEAEVEWRQCSAHGGVPASLNTSYGLVIVARCSNASSSLMKNFSNLAKHSYAQVDLWLVSGDGFDISSLQIISDGDDVLNYKSRVIYNSTASVMFHVNYNASHSRDMLELRIQSAPYSSNLSFWGVLMTKISLYDGIRYFEDNANVHVDGWSCFPNCPISRSYCKEGLYVLGGFGQFGRDVVLRKTFTGLAKHTQLRLVVDFLQIDFWNQDRVIISVDGRVVLSQPLIMSEPLPFCGDQFSRYDQNLHRLELVVNHTSSNASVSIGTSLTLPAVEQSWGLANFELYTHHVCDVLVESPLMVQDAHCLACPAGSYKSYPGPQPCSRCPSDLTGWHPNSHMGKCSSSL</sequence>
<evidence type="ECO:0000256" key="2">
    <source>
        <dbReference type="SAM" id="SignalP"/>
    </source>
</evidence>
<accession>L1JK91</accession>
<dbReference type="PaxDb" id="55529-EKX48574"/>
<reference evidence="5" key="3">
    <citation type="submission" date="2016-03" db="UniProtKB">
        <authorList>
            <consortium name="EnsemblProtists"/>
        </authorList>
    </citation>
    <scope>IDENTIFICATION</scope>
</reference>
<dbReference type="InterPro" id="IPR001368">
    <property type="entry name" value="TNFR/NGFR_Cys_rich_reg"/>
</dbReference>